<dbReference type="InterPro" id="IPR000742">
    <property type="entry name" value="EGF"/>
</dbReference>
<keyword evidence="2" id="KW-1133">Transmembrane helix</keyword>
<feature type="transmembrane region" description="Helical" evidence="2">
    <location>
        <begin position="561"/>
        <end position="583"/>
    </location>
</feature>
<dbReference type="InterPro" id="IPR008979">
    <property type="entry name" value="Galactose-bd-like_sf"/>
</dbReference>
<dbReference type="Pfam" id="PF00102">
    <property type="entry name" value="Y_phosphatase"/>
    <property type="match status" value="1"/>
</dbReference>
<dbReference type="GO" id="GO:0005044">
    <property type="term" value="F:scavenger receptor activity"/>
    <property type="evidence" value="ECO:0007669"/>
    <property type="project" value="InterPro"/>
</dbReference>
<dbReference type="PROSITE" id="PS50055">
    <property type="entry name" value="TYR_PHOSPHATASE_PTP"/>
    <property type="match status" value="1"/>
</dbReference>
<dbReference type="Gene3D" id="2.60.120.260">
    <property type="entry name" value="Galactose-binding domain-like"/>
    <property type="match status" value="1"/>
</dbReference>
<accession>A0A9D4KCT6</accession>
<dbReference type="InterPro" id="IPR029021">
    <property type="entry name" value="Prot-tyrosine_phosphatase-like"/>
</dbReference>
<feature type="domain" description="Tyrosine-protein phosphatase" evidence="4">
    <location>
        <begin position="670"/>
        <end position="780"/>
    </location>
</feature>
<keyword evidence="3" id="KW-0732">Signal</keyword>
<evidence type="ECO:0000256" key="3">
    <source>
        <dbReference type="SAM" id="SignalP"/>
    </source>
</evidence>
<dbReference type="PANTHER" id="PTHR24043">
    <property type="entry name" value="SCAVENGER RECEPTOR CLASS F"/>
    <property type="match status" value="1"/>
</dbReference>
<evidence type="ECO:0000313" key="6">
    <source>
        <dbReference type="Proteomes" id="UP000828390"/>
    </source>
</evidence>
<dbReference type="PANTHER" id="PTHR24043:SF8">
    <property type="entry name" value="EGF-LIKE DOMAIN-CONTAINING PROTEIN"/>
    <property type="match status" value="1"/>
</dbReference>
<dbReference type="SUPFAM" id="SSF52799">
    <property type="entry name" value="(Phosphotyrosine protein) phosphatases II"/>
    <property type="match status" value="1"/>
</dbReference>
<gene>
    <name evidence="5" type="ORF">DPMN_110876</name>
</gene>
<evidence type="ECO:0000259" key="4">
    <source>
        <dbReference type="PROSITE" id="PS50055"/>
    </source>
</evidence>
<dbReference type="Gene3D" id="3.90.190.10">
    <property type="entry name" value="Protein tyrosine phosphatase superfamily"/>
    <property type="match status" value="1"/>
</dbReference>
<dbReference type="SUPFAM" id="SSF49785">
    <property type="entry name" value="Galactose-binding domain-like"/>
    <property type="match status" value="1"/>
</dbReference>
<evidence type="ECO:0000256" key="1">
    <source>
        <dbReference type="ARBA" id="ARBA00022536"/>
    </source>
</evidence>
<comment type="caution">
    <text evidence="5">The sequence shown here is derived from an EMBL/GenBank/DDBJ whole genome shotgun (WGS) entry which is preliminary data.</text>
</comment>
<keyword evidence="2" id="KW-0812">Transmembrane</keyword>
<dbReference type="InterPro" id="IPR000242">
    <property type="entry name" value="PTP_cat"/>
</dbReference>
<keyword evidence="6" id="KW-1185">Reference proteome</keyword>
<dbReference type="InterPro" id="IPR042635">
    <property type="entry name" value="MEGF10/SREC1/2-like"/>
</dbReference>
<reference evidence="5" key="2">
    <citation type="submission" date="2020-11" db="EMBL/GenBank/DDBJ databases">
        <authorList>
            <person name="McCartney M.A."/>
            <person name="Auch B."/>
            <person name="Kono T."/>
            <person name="Mallez S."/>
            <person name="Becker A."/>
            <person name="Gohl D.M."/>
            <person name="Silverstein K.A.T."/>
            <person name="Koren S."/>
            <person name="Bechman K.B."/>
            <person name="Herman A."/>
            <person name="Abrahante J.E."/>
            <person name="Garbe J."/>
        </authorList>
    </citation>
    <scope>NUCLEOTIDE SEQUENCE</scope>
    <source>
        <strain evidence="5">Duluth1</strain>
        <tissue evidence="5">Whole animal</tissue>
    </source>
</reference>
<dbReference type="SMART" id="SM00181">
    <property type="entry name" value="EGF"/>
    <property type="match status" value="4"/>
</dbReference>
<reference evidence="5" key="1">
    <citation type="journal article" date="2019" name="bioRxiv">
        <title>The Genome of the Zebra Mussel, Dreissena polymorpha: A Resource for Invasive Species Research.</title>
        <authorList>
            <person name="McCartney M.A."/>
            <person name="Auch B."/>
            <person name="Kono T."/>
            <person name="Mallez S."/>
            <person name="Zhang Y."/>
            <person name="Obille A."/>
            <person name="Becker A."/>
            <person name="Abrahante J.E."/>
            <person name="Garbe J."/>
            <person name="Badalamenti J.P."/>
            <person name="Herman A."/>
            <person name="Mangelson H."/>
            <person name="Liachko I."/>
            <person name="Sullivan S."/>
            <person name="Sone E.D."/>
            <person name="Koren S."/>
            <person name="Silverstein K.A.T."/>
            <person name="Beckman K.B."/>
            <person name="Gohl D.M."/>
        </authorList>
    </citation>
    <scope>NUCLEOTIDE SEQUENCE</scope>
    <source>
        <strain evidence="5">Duluth1</strain>
        <tissue evidence="5">Whole animal</tissue>
    </source>
</reference>
<dbReference type="AlphaFoldDB" id="A0A9D4KCT6"/>
<evidence type="ECO:0000313" key="5">
    <source>
        <dbReference type="EMBL" id="KAH3837485.1"/>
    </source>
</evidence>
<feature type="signal peptide" evidence="3">
    <location>
        <begin position="1"/>
        <end position="23"/>
    </location>
</feature>
<name>A0A9D4KCT6_DREPO</name>
<dbReference type="EMBL" id="JAIWYP010000004">
    <property type="protein sequence ID" value="KAH3837485.1"/>
    <property type="molecule type" value="Genomic_DNA"/>
</dbReference>
<protein>
    <recommendedName>
        <fullName evidence="4">Tyrosine-protein phosphatase domain-containing protein</fullName>
    </recommendedName>
</protein>
<dbReference type="PRINTS" id="PR00700">
    <property type="entry name" value="PRTYPHPHTASE"/>
</dbReference>
<organism evidence="5 6">
    <name type="scientific">Dreissena polymorpha</name>
    <name type="common">Zebra mussel</name>
    <name type="synonym">Mytilus polymorpha</name>
    <dbReference type="NCBI Taxonomy" id="45954"/>
    <lineage>
        <taxon>Eukaryota</taxon>
        <taxon>Metazoa</taxon>
        <taxon>Spiralia</taxon>
        <taxon>Lophotrochozoa</taxon>
        <taxon>Mollusca</taxon>
        <taxon>Bivalvia</taxon>
        <taxon>Autobranchia</taxon>
        <taxon>Heteroconchia</taxon>
        <taxon>Euheterodonta</taxon>
        <taxon>Imparidentia</taxon>
        <taxon>Neoheterodontei</taxon>
        <taxon>Myida</taxon>
        <taxon>Dreissenoidea</taxon>
        <taxon>Dreissenidae</taxon>
        <taxon>Dreissena</taxon>
    </lineage>
</organism>
<dbReference type="Proteomes" id="UP000828390">
    <property type="component" value="Unassembled WGS sequence"/>
</dbReference>
<dbReference type="SMART" id="SM00194">
    <property type="entry name" value="PTPc"/>
    <property type="match status" value="1"/>
</dbReference>
<feature type="chain" id="PRO_5039225553" description="Tyrosine-protein phosphatase domain-containing protein" evidence="3">
    <location>
        <begin position="24"/>
        <end position="784"/>
    </location>
</feature>
<dbReference type="Gene3D" id="2.170.300.10">
    <property type="entry name" value="Tie2 ligand-binding domain superfamily"/>
    <property type="match status" value="2"/>
</dbReference>
<keyword evidence="2" id="KW-0472">Membrane</keyword>
<proteinExistence type="predicted"/>
<dbReference type="GO" id="GO:0004725">
    <property type="term" value="F:protein tyrosine phosphatase activity"/>
    <property type="evidence" value="ECO:0007669"/>
    <property type="project" value="InterPro"/>
</dbReference>
<keyword evidence="1" id="KW-0245">EGF-like domain</keyword>
<evidence type="ECO:0000256" key="2">
    <source>
        <dbReference type="SAM" id="Phobius"/>
    </source>
</evidence>
<sequence length="784" mass="86471">MAVLKEYLLVISGLFMMPCGINGDFNISILGSSLSTNASVYDNNWSVDRAVDGRIGGAHCECCTAIARPCSLQINLQQSYLVKRIVLKGRTDGAFHQFANITVYIGNDVSQMVEQPFSAVTTTVRTCVLSPPQAMQAITLIGRMTGIKDDLMTICEIEVYRQQDCVNGTYGPDCNKTCHCVEGPCDVITGTCGTGCKSGWRGAACNETCADGSYGTNCSLTCSAFCRNNRPCHHINGTCIEGCADGYDFSTDKTCNTSCEKGLFGHNCSSTCSAFCRNNRSCHHVNGMCLNGCEDGYNFITDNKCTTTCAAGSYGVNCSLTCSAFCRNNRQCHHINGTCVDGCEDGYDVFTDKTCKTPCGHKRYGRDCSSICSEYCHNKQTCHHINGTCPNGCGDGYDFNRDKTCNAACENRKFGKNCLMDCNCDECHHINGSCAIFKQQCDTGFKMDKDICQPCERRHFGPNCANECHCEQCHNVNGSCDLYTNNCDGGFRLDNGLCKPCGQRQYGQNCSTDCHCEICHNVNGSCALYSSDCDMGYRMENELCIENIEASPKQPSSSTGAIGGGVAAAVAVTIVIIVAVVCYKRRRMNNNGDTREFFNDVAMCPPTASQSAFKSEQQPNLKADLRDNIYANAKDIESAYYGFNTFATGIQLHELWKYIRDKSQIDSTYFDDEFQKLPAGLIRKHDVASAPSNKGKTRYKDLYAYDDSRVVLTNECPDDSDYINASYIHGFDKLKKFIASQGPTQKMISDFWRMIWQQKIEEIVMLTNLVELGTLKCLQYCQKI</sequence>